<reference evidence="3 4" key="1">
    <citation type="submission" date="2021-01" db="EMBL/GenBank/DDBJ databases">
        <title>Whole genome shotgun sequence of Planobispora longispora NBRC 13918.</title>
        <authorList>
            <person name="Komaki H."/>
            <person name="Tamura T."/>
        </authorList>
    </citation>
    <scope>NUCLEOTIDE SEQUENCE [LARGE SCALE GENOMIC DNA]</scope>
    <source>
        <strain evidence="3 4">NBRC 13918</strain>
    </source>
</reference>
<dbReference type="SUPFAM" id="SSF54001">
    <property type="entry name" value="Cysteine proteinases"/>
    <property type="match status" value="1"/>
</dbReference>
<dbReference type="RefSeq" id="WP_203893777.1">
    <property type="nucleotide sequence ID" value="NZ_BOOH01000047.1"/>
</dbReference>
<dbReference type="AlphaFoldDB" id="A0A8J3RQL3"/>
<feature type="region of interest" description="Disordered" evidence="2">
    <location>
        <begin position="1"/>
        <end position="25"/>
    </location>
</feature>
<keyword evidence="4" id="KW-1185">Reference proteome</keyword>
<dbReference type="GO" id="GO:0016407">
    <property type="term" value="F:acetyltransferase activity"/>
    <property type="evidence" value="ECO:0007669"/>
    <property type="project" value="InterPro"/>
</dbReference>
<evidence type="ECO:0000313" key="3">
    <source>
        <dbReference type="EMBL" id="GIH79313.1"/>
    </source>
</evidence>
<gene>
    <name evidence="3" type="ORF">Plo01_57420</name>
</gene>
<dbReference type="EMBL" id="BOOH01000047">
    <property type="protein sequence ID" value="GIH79313.1"/>
    <property type="molecule type" value="Genomic_DNA"/>
</dbReference>
<sequence length="163" mass="18380">MEAVQRNPAHQRLEPLPLREGPHSQGDLTYRLERLDTDTWRFHHHPGGTVASYDLRLRPREIADFAARSRQLSTSADSAYVTTLTAARPIAGHTLPLLSRTVRRLGADGRTPWTIGDIDESARTLSMDFRVPLEDLGHNGIAQLWHKTGTQDDLWRARVSNEA</sequence>
<dbReference type="InterPro" id="IPR053710">
    <property type="entry name" value="Arylamine_NAT_domain_sf"/>
</dbReference>
<evidence type="ECO:0000256" key="1">
    <source>
        <dbReference type="ARBA" id="ARBA00006547"/>
    </source>
</evidence>
<dbReference type="InterPro" id="IPR001447">
    <property type="entry name" value="Arylamine_N-AcTrfase"/>
</dbReference>
<proteinExistence type="inferred from homology"/>
<comment type="caution">
    <text evidence="3">The sequence shown here is derived from an EMBL/GenBank/DDBJ whole genome shotgun (WGS) entry which is preliminary data.</text>
</comment>
<dbReference type="Pfam" id="PF00797">
    <property type="entry name" value="Acetyltransf_2"/>
    <property type="match status" value="1"/>
</dbReference>
<dbReference type="InterPro" id="IPR038765">
    <property type="entry name" value="Papain-like_cys_pep_sf"/>
</dbReference>
<evidence type="ECO:0000313" key="4">
    <source>
        <dbReference type="Proteomes" id="UP000616724"/>
    </source>
</evidence>
<name>A0A8J3RQL3_9ACTN</name>
<comment type="similarity">
    <text evidence="1">Belongs to the arylamine N-acetyltransferase family.</text>
</comment>
<protein>
    <submittedName>
        <fullName evidence="3">Uncharacterized protein</fullName>
    </submittedName>
</protein>
<dbReference type="Proteomes" id="UP000616724">
    <property type="component" value="Unassembled WGS sequence"/>
</dbReference>
<organism evidence="3 4">
    <name type="scientific">Planobispora longispora</name>
    <dbReference type="NCBI Taxonomy" id="28887"/>
    <lineage>
        <taxon>Bacteria</taxon>
        <taxon>Bacillati</taxon>
        <taxon>Actinomycetota</taxon>
        <taxon>Actinomycetes</taxon>
        <taxon>Streptosporangiales</taxon>
        <taxon>Streptosporangiaceae</taxon>
        <taxon>Planobispora</taxon>
    </lineage>
</organism>
<evidence type="ECO:0000256" key="2">
    <source>
        <dbReference type="SAM" id="MobiDB-lite"/>
    </source>
</evidence>
<accession>A0A8J3RQL3</accession>
<dbReference type="Gene3D" id="3.30.2140.20">
    <property type="match status" value="1"/>
</dbReference>